<gene>
    <name evidence="5" type="ORF">HAHE_28500</name>
</gene>
<organism evidence="5 6">
    <name type="scientific">Haloferula helveola</name>
    <dbReference type="NCBI Taxonomy" id="490095"/>
    <lineage>
        <taxon>Bacteria</taxon>
        <taxon>Pseudomonadati</taxon>
        <taxon>Verrucomicrobiota</taxon>
        <taxon>Verrucomicrobiia</taxon>
        <taxon>Verrucomicrobiales</taxon>
        <taxon>Verrucomicrobiaceae</taxon>
        <taxon>Haloferula</taxon>
    </lineage>
</organism>
<evidence type="ECO:0000256" key="4">
    <source>
        <dbReference type="ARBA" id="ARBA00013078"/>
    </source>
</evidence>
<evidence type="ECO:0000256" key="2">
    <source>
        <dbReference type="ARBA" id="ARBA00004818"/>
    </source>
</evidence>
<dbReference type="RefSeq" id="WP_338685362.1">
    <property type="nucleotide sequence ID" value="NZ_AP024702.1"/>
</dbReference>
<dbReference type="EC" id="3.1.3.18" evidence="4"/>
<evidence type="ECO:0000313" key="6">
    <source>
        <dbReference type="Proteomes" id="UP001374893"/>
    </source>
</evidence>
<proteinExistence type="inferred from homology"/>
<keyword evidence="6" id="KW-1185">Reference proteome</keyword>
<dbReference type="Gene3D" id="1.10.150.240">
    <property type="entry name" value="Putative phosphatase, domain 2"/>
    <property type="match status" value="1"/>
</dbReference>
<comment type="pathway">
    <text evidence="2">Organic acid metabolism; glycolate biosynthesis; glycolate from 2-phosphoglycolate: step 1/1.</text>
</comment>
<dbReference type="Proteomes" id="UP001374893">
    <property type="component" value="Chromosome"/>
</dbReference>
<dbReference type="PANTHER" id="PTHR43434:SF1">
    <property type="entry name" value="PHOSPHOGLYCOLATE PHOSPHATASE"/>
    <property type="match status" value="1"/>
</dbReference>
<protein>
    <recommendedName>
        <fullName evidence="4">phosphoglycolate phosphatase</fullName>
        <ecNumber evidence="4">3.1.3.18</ecNumber>
    </recommendedName>
</protein>
<accession>A0ABN6H5L0</accession>
<dbReference type="InterPro" id="IPR023198">
    <property type="entry name" value="PGP-like_dom2"/>
</dbReference>
<name>A0ABN6H5L0_9BACT</name>
<evidence type="ECO:0000256" key="1">
    <source>
        <dbReference type="ARBA" id="ARBA00000830"/>
    </source>
</evidence>
<dbReference type="InterPro" id="IPR041492">
    <property type="entry name" value="HAD_2"/>
</dbReference>
<evidence type="ECO:0000313" key="5">
    <source>
        <dbReference type="EMBL" id="BCX48942.1"/>
    </source>
</evidence>
<dbReference type="Pfam" id="PF13419">
    <property type="entry name" value="HAD_2"/>
    <property type="match status" value="1"/>
</dbReference>
<dbReference type="SFLD" id="SFLDS00003">
    <property type="entry name" value="Haloacid_Dehalogenase"/>
    <property type="match status" value="1"/>
</dbReference>
<sequence length="226" mass="23760">MSRPVKLWLFDIDGTLVDTGGAGMKALQDAALHCFGDVGPKLDLAGSTDSGIVRGMFDHFGRDPEPSGVEGFYARYLERLESNLAGGDFPGRVLPGAVALLDLLAGRADVTVGLLTGNIEAGARAKMRHFGLDHHFGFGAYGCDHHDRNRLGPVALARAEAHTGRSFSAAETLVIGDTPKDIACARAMGARCLAVATGAFDEDGLADADRVVDSLEASAAWSDYLD</sequence>
<dbReference type="EMBL" id="AP024702">
    <property type="protein sequence ID" value="BCX48942.1"/>
    <property type="molecule type" value="Genomic_DNA"/>
</dbReference>
<dbReference type="InterPro" id="IPR036412">
    <property type="entry name" value="HAD-like_sf"/>
</dbReference>
<dbReference type="InterPro" id="IPR023214">
    <property type="entry name" value="HAD_sf"/>
</dbReference>
<comment type="similarity">
    <text evidence="3">Belongs to the HAD-like hydrolase superfamily. CbbY/CbbZ/Gph/YieH family.</text>
</comment>
<dbReference type="SFLD" id="SFLDG01129">
    <property type="entry name" value="C1.5:_HAD__Beta-PGM__Phosphata"/>
    <property type="match status" value="1"/>
</dbReference>
<comment type="catalytic activity">
    <reaction evidence="1">
        <text>2-phosphoglycolate + H2O = glycolate + phosphate</text>
        <dbReference type="Rhea" id="RHEA:14369"/>
        <dbReference type="ChEBI" id="CHEBI:15377"/>
        <dbReference type="ChEBI" id="CHEBI:29805"/>
        <dbReference type="ChEBI" id="CHEBI:43474"/>
        <dbReference type="ChEBI" id="CHEBI:58033"/>
        <dbReference type="EC" id="3.1.3.18"/>
    </reaction>
</comment>
<evidence type="ECO:0000256" key="3">
    <source>
        <dbReference type="ARBA" id="ARBA00006171"/>
    </source>
</evidence>
<dbReference type="SUPFAM" id="SSF56784">
    <property type="entry name" value="HAD-like"/>
    <property type="match status" value="1"/>
</dbReference>
<dbReference type="Gene3D" id="3.40.50.1000">
    <property type="entry name" value="HAD superfamily/HAD-like"/>
    <property type="match status" value="1"/>
</dbReference>
<dbReference type="InterPro" id="IPR050155">
    <property type="entry name" value="HAD-like_hydrolase_sf"/>
</dbReference>
<dbReference type="PANTHER" id="PTHR43434">
    <property type="entry name" value="PHOSPHOGLYCOLATE PHOSPHATASE"/>
    <property type="match status" value="1"/>
</dbReference>
<reference evidence="5 6" key="1">
    <citation type="submission" date="2021-06" db="EMBL/GenBank/DDBJ databases">
        <title>Complete genome of Haloferula helveola possessing various polysaccharide degrading enzymes.</title>
        <authorList>
            <person name="Takami H."/>
            <person name="Huang C."/>
            <person name="Hamasaki K."/>
        </authorList>
    </citation>
    <scope>NUCLEOTIDE SEQUENCE [LARGE SCALE GENOMIC DNA]</scope>
    <source>
        <strain evidence="5 6">CN-1</strain>
    </source>
</reference>